<evidence type="ECO:0000256" key="11">
    <source>
        <dbReference type="ARBA" id="ARBA00023268"/>
    </source>
</evidence>
<dbReference type="Gene3D" id="3.90.550.10">
    <property type="entry name" value="Spore Coat Polysaccharide Biosynthesis Protein SpsA, Chain A"/>
    <property type="match status" value="1"/>
</dbReference>
<dbReference type="CDD" id="cd02516">
    <property type="entry name" value="CDP-ME_synthetase"/>
    <property type="match status" value="1"/>
</dbReference>
<evidence type="ECO:0000256" key="2">
    <source>
        <dbReference type="ARBA" id="ARBA00004709"/>
    </source>
</evidence>
<dbReference type="GO" id="GO:0050518">
    <property type="term" value="F:2-C-methyl-D-erythritol 4-phosphate cytidylyltransferase activity"/>
    <property type="evidence" value="ECO:0007669"/>
    <property type="project" value="UniProtKB-ARBA"/>
</dbReference>
<dbReference type="HAMAP" id="MF_00107">
    <property type="entry name" value="IspF"/>
    <property type="match status" value="1"/>
</dbReference>
<comment type="similarity">
    <text evidence="3 12 13">Belongs to the IspF family.</text>
</comment>
<keyword evidence="6" id="KW-0808">Transferase</keyword>
<dbReference type="UniPathway" id="UPA00056">
    <property type="reaction ID" value="UER00095"/>
</dbReference>
<name>A0A520N1K2_9GAMM</name>
<dbReference type="SUPFAM" id="SSF53448">
    <property type="entry name" value="Nucleotide-diphospho-sugar transferases"/>
    <property type="match status" value="1"/>
</dbReference>
<comment type="catalytic activity">
    <reaction evidence="1 12 13">
        <text>4-CDP-2-C-methyl-D-erythritol 2-phosphate = 2-C-methyl-D-erythritol 2,4-cyclic diphosphate + CMP</text>
        <dbReference type="Rhea" id="RHEA:23864"/>
        <dbReference type="ChEBI" id="CHEBI:57919"/>
        <dbReference type="ChEBI" id="CHEBI:58483"/>
        <dbReference type="ChEBI" id="CHEBI:60377"/>
        <dbReference type="EC" id="4.6.1.12"/>
    </reaction>
</comment>
<keyword evidence="10 12" id="KW-0456">Lyase</keyword>
<feature type="binding site" evidence="12">
    <location>
        <position position="233"/>
    </location>
    <ligand>
        <name>a divalent metal cation</name>
        <dbReference type="ChEBI" id="CHEBI:60240"/>
    </ligand>
</feature>
<dbReference type="GO" id="GO:0016114">
    <property type="term" value="P:terpenoid biosynthetic process"/>
    <property type="evidence" value="ECO:0007669"/>
    <property type="project" value="InterPro"/>
</dbReference>
<evidence type="ECO:0000256" key="12">
    <source>
        <dbReference type="HAMAP-Rule" id="MF_00107"/>
    </source>
</evidence>
<dbReference type="InterPro" id="IPR018294">
    <property type="entry name" value="ISPD_synthase_CS"/>
</dbReference>
<evidence type="ECO:0000259" key="14">
    <source>
        <dbReference type="Pfam" id="PF02542"/>
    </source>
</evidence>
<dbReference type="GO" id="GO:0008685">
    <property type="term" value="F:2-C-methyl-D-erythritol 2,4-cyclodiphosphate synthase activity"/>
    <property type="evidence" value="ECO:0007669"/>
    <property type="project" value="UniProtKB-UniRule"/>
</dbReference>
<dbReference type="CDD" id="cd00554">
    <property type="entry name" value="MECDP_synthase"/>
    <property type="match status" value="1"/>
</dbReference>
<dbReference type="InterPro" id="IPR036571">
    <property type="entry name" value="MECDP_synthase_sf"/>
</dbReference>
<dbReference type="GO" id="GO:0046872">
    <property type="term" value="F:metal ion binding"/>
    <property type="evidence" value="ECO:0007669"/>
    <property type="project" value="UniProtKB-KW"/>
</dbReference>
<feature type="domain" description="2-C-methyl-D-erythritol 2,4-cyclodiphosphate synthase" evidence="14">
    <location>
        <begin position="228"/>
        <end position="376"/>
    </location>
</feature>
<evidence type="ECO:0000256" key="1">
    <source>
        <dbReference type="ARBA" id="ARBA00000200"/>
    </source>
</evidence>
<keyword evidence="11" id="KW-0511">Multifunctional enzyme</keyword>
<accession>A0A520N1K2</accession>
<dbReference type="EMBL" id="SHBE01000001">
    <property type="protein sequence ID" value="RZO27315.1"/>
    <property type="molecule type" value="Genomic_DNA"/>
</dbReference>
<dbReference type="AlphaFoldDB" id="A0A520N1K2"/>
<evidence type="ECO:0000256" key="4">
    <source>
        <dbReference type="ARBA" id="ARBA00011233"/>
    </source>
</evidence>
<comment type="caution">
    <text evidence="15">The sequence shown here is derived from an EMBL/GenBank/DDBJ whole genome shotgun (WGS) entry which is preliminary data.</text>
</comment>
<evidence type="ECO:0000256" key="6">
    <source>
        <dbReference type="ARBA" id="ARBA00022679"/>
    </source>
</evidence>
<sequence>MTQNKNIYAIIPSAGQGTRMASSKAKQYLPIGDKSIIEKTVSHFLDSNIFERIIIPIAKGDNDIKEMGFYNNPKIKLIQGGNTRSHSVLNALQDIEGESIVMIHDAVRPYISAEEIIILKDRFIELQSEILIYGIPVYESLKMIDKQSLKVSKSVDRNNYYLAQTPQICRADTLKLALEACISDEYFPSDESEAIERSGGEIEFIPGNRNNIKITVQEDLRLHETSIIGNGFDSHRFKNGDGLMIGGIKVPFEKSFHAHSDGDIVIHALIDSMLSSLGLGDIGTNFPETPEWKDCPGNKMFNLSYDKVKSKGYKLAQFDVIVIAEEPKLSPFREEIIHNLCKITGLQKKMIGLKAKTSEKMGFIGKGEGAAALVISRLEK</sequence>
<dbReference type="GO" id="GO:0019288">
    <property type="term" value="P:isopentenyl diphosphate biosynthetic process, methylerythritol 4-phosphate pathway"/>
    <property type="evidence" value="ECO:0007669"/>
    <property type="project" value="UniProtKB-UniRule"/>
</dbReference>
<protein>
    <recommendedName>
        <fullName evidence="5 12">2-C-methyl-D-erythritol 2,4-cyclodiphosphate synthase</fullName>
        <shortName evidence="12">MECDP-synthase</shortName>
        <shortName evidence="12">MECPP-synthase</shortName>
        <shortName evidence="12">MECPS</shortName>
        <ecNumber evidence="5 12">4.6.1.12</ecNumber>
    </recommendedName>
</protein>
<gene>
    <name evidence="12 15" type="primary">ispF</name>
    <name evidence="15" type="ORF">EVA92_00805</name>
</gene>
<keyword evidence="9 12" id="KW-0414">Isoprene biosynthesis</keyword>
<dbReference type="InterPro" id="IPR034683">
    <property type="entry name" value="IspD/TarI"/>
</dbReference>
<comment type="pathway">
    <text evidence="2 12">Isoprenoid biosynthesis; isopentenyl diphosphate biosynthesis via DXP pathway; isopentenyl diphosphate from 1-deoxy-D-xylulose 5-phosphate: step 4/6.</text>
</comment>
<comment type="cofactor">
    <cofactor evidence="12">
        <name>a divalent metal cation</name>
        <dbReference type="ChEBI" id="CHEBI:60240"/>
    </cofactor>
    <text evidence="12">Binds 1 divalent metal cation per subunit.</text>
</comment>
<organism evidence="15 16">
    <name type="scientific">SAR86 cluster bacterium</name>
    <dbReference type="NCBI Taxonomy" id="2030880"/>
    <lineage>
        <taxon>Bacteria</taxon>
        <taxon>Pseudomonadati</taxon>
        <taxon>Pseudomonadota</taxon>
        <taxon>Gammaproteobacteria</taxon>
        <taxon>SAR86 cluster</taxon>
    </lineage>
</organism>
<feature type="binding site" evidence="12">
    <location>
        <position position="366"/>
    </location>
    <ligand>
        <name>4-CDP-2-C-methyl-D-erythritol 2-phosphate</name>
        <dbReference type="ChEBI" id="CHEBI:57919"/>
    </ligand>
</feature>
<evidence type="ECO:0000256" key="13">
    <source>
        <dbReference type="RuleBase" id="RU004395"/>
    </source>
</evidence>
<evidence type="ECO:0000256" key="5">
    <source>
        <dbReference type="ARBA" id="ARBA00012579"/>
    </source>
</evidence>
<feature type="site" description="Transition state stabilizer" evidence="12">
    <location>
        <position position="259"/>
    </location>
</feature>
<comment type="subunit">
    <text evidence="4 12">Homotrimer.</text>
</comment>
<proteinExistence type="inferred from homology"/>
<feature type="binding site" evidence="12">
    <location>
        <position position="363"/>
    </location>
    <ligand>
        <name>4-CDP-2-C-methyl-D-erythritol 2-phosphate</name>
        <dbReference type="ChEBI" id="CHEBI:57919"/>
    </ligand>
</feature>
<evidence type="ECO:0000256" key="8">
    <source>
        <dbReference type="ARBA" id="ARBA00022723"/>
    </source>
</evidence>
<feature type="site" description="Transition state stabilizer" evidence="12">
    <location>
        <position position="357"/>
    </location>
</feature>
<evidence type="ECO:0000256" key="9">
    <source>
        <dbReference type="ARBA" id="ARBA00023229"/>
    </source>
</evidence>
<comment type="function">
    <text evidence="12">Involved in the biosynthesis of isopentenyl diphosphate (IPP) and dimethylallyl diphosphate (DMAPP), two major building blocks of isoprenoid compounds. Catalyzes the conversion of 4-diphosphocytidyl-2-C-methyl-D-erythritol 2-phosphate (CDP-ME2P) to 2-C-methyl-D-erythritol 2,4-cyclodiphosphate (ME-CPP) with a corresponding release of cytidine 5-monophosphate (CMP).</text>
</comment>
<evidence type="ECO:0000256" key="3">
    <source>
        <dbReference type="ARBA" id="ARBA00008480"/>
    </source>
</evidence>
<dbReference type="FunFam" id="3.90.550.10:FF:000003">
    <property type="entry name" value="2-C-methyl-D-erythritol 4-phosphate cytidylyltransferase"/>
    <property type="match status" value="1"/>
</dbReference>
<dbReference type="PROSITE" id="PS01295">
    <property type="entry name" value="ISPD"/>
    <property type="match status" value="1"/>
</dbReference>
<evidence type="ECO:0000256" key="10">
    <source>
        <dbReference type="ARBA" id="ARBA00023239"/>
    </source>
</evidence>
<keyword evidence="8 12" id="KW-0479">Metal-binding</keyword>
<dbReference type="InterPro" id="IPR003526">
    <property type="entry name" value="MECDP_synthase"/>
</dbReference>
<dbReference type="Pfam" id="PF01128">
    <property type="entry name" value="IspD"/>
    <property type="match status" value="1"/>
</dbReference>
<feature type="binding site" evidence="12">
    <location>
        <begin position="259"/>
        <end position="260"/>
    </location>
    <ligand>
        <name>4-CDP-2-C-methyl-D-erythritol 2-phosphate</name>
        <dbReference type="ChEBI" id="CHEBI:57919"/>
    </ligand>
</feature>
<dbReference type="SUPFAM" id="SSF69765">
    <property type="entry name" value="IpsF-like"/>
    <property type="match status" value="1"/>
</dbReference>
<dbReference type="NCBIfam" id="TIGR00151">
    <property type="entry name" value="ispF"/>
    <property type="match status" value="1"/>
</dbReference>
<comment type="caution">
    <text evidence="12">Lacks conserved residue(s) required for the propagation of feature annotation.</text>
</comment>
<evidence type="ECO:0000256" key="7">
    <source>
        <dbReference type="ARBA" id="ARBA00022695"/>
    </source>
</evidence>
<feature type="binding site" evidence="12">
    <location>
        <position position="235"/>
    </location>
    <ligand>
        <name>a divalent metal cation</name>
        <dbReference type="ChEBI" id="CHEBI:60240"/>
    </ligand>
</feature>
<dbReference type="PANTHER" id="PTHR43181">
    <property type="entry name" value="2-C-METHYL-D-ERYTHRITOL 2,4-CYCLODIPHOSPHATE SYNTHASE, CHLOROPLASTIC"/>
    <property type="match status" value="1"/>
</dbReference>
<dbReference type="InterPro" id="IPR020555">
    <property type="entry name" value="MECDP_synthase_CS"/>
</dbReference>
<dbReference type="InterPro" id="IPR029044">
    <property type="entry name" value="Nucleotide-diphossugar_trans"/>
</dbReference>
<evidence type="ECO:0000313" key="15">
    <source>
        <dbReference type="EMBL" id="RZO27315.1"/>
    </source>
</evidence>
<reference evidence="15 16" key="1">
    <citation type="submission" date="2019-02" db="EMBL/GenBank/DDBJ databases">
        <title>Prokaryotic population dynamics and viral predation in marine succession experiment using metagenomics: the confinement effect.</title>
        <authorList>
            <person name="Haro-Moreno J.M."/>
            <person name="Rodriguez-Valera F."/>
            <person name="Lopez-Perez M."/>
        </authorList>
    </citation>
    <scope>NUCLEOTIDE SEQUENCE [LARGE SCALE GENOMIC DNA]</scope>
    <source>
        <strain evidence="15">MED-G159</strain>
    </source>
</reference>
<dbReference type="PROSITE" id="PS01350">
    <property type="entry name" value="ISPF"/>
    <property type="match status" value="1"/>
</dbReference>
<dbReference type="EC" id="4.6.1.12" evidence="5 12"/>
<dbReference type="Pfam" id="PF02542">
    <property type="entry name" value="YgbB"/>
    <property type="match status" value="1"/>
</dbReference>
<dbReference type="Proteomes" id="UP000315825">
    <property type="component" value="Unassembled WGS sequence"/>
</dbReference>
<feature type="binding site" evidence="12">
    <location>
        <begin position="233"/>
        <end position="235"/>
    </location>
    <ligand>
        <name>4-CDP-2-C-methyl-D-erythritol 2-phosphate</name>
        <dbReference type="ChEBI" id="CHEBI:57919"/>
    </ligand>
</feature>
<evidence type="ECO:0000313" key="16">
    <source>
        <dbReference type="Proteomes" id="UP000315825"/>
    </source>
</evidence>
<dbReference type="Gene3D" id="3.30.1330.50">
    <property type="entry name" value="2-C-methyl-D-erythritol 2,4-cyclodiphosphate synthase"/>
    <property type="match status" value="1"/>
</dbReference>
<feature type="binding site" evidence="12">
    <location>
        <position position="267"/>
    </location>
    <ligand>
        <name>a divalent metal cation</name>
        <dbReference type="ChEBI" id="CHEBI:60240"/>
    </ligand>
</feature>
<feature type="binding site" evidence="12">
    <location>
        <begin position="281"/>
        <end position="283"/>
    </location>
    <ligand>
        <name>4-CDP-2-C-methyl-D-erythritol 2-phosphate</name>
        <dbReference type="ChEBI" id="CHEBI:57919"/>
    </ligand>
</feature>
<dbReference type="PANTHER" id="PTHR43181:SF1">
    <property type="entry name" value="2-C-METHYL-D-ERYTHRITOL 2,4-CYCLODIPHOSPHATE SYNTHASE, CHLOROPLASTIC"/>
    <property type="match status" value="1"/>
</dbReference>
<keyword evidence="7" id="KW-0548">Nucleotidyltransferase</keyword>